<evidence type="ECO:0000256" key="2">
    <source>
        <dbReference type="ARBA" id="ARBA00022741"/>
    </source>
</evidence>
<reference evidence="6 7" key="1">
    <citation type="submission" date="2020-08" db="EMBL/GenBank/DDBJ databases">
        <title>Genomic Encyclopedia of Type Strains, Phase IV (KMG-IV): sequencing the most valuable type-strain genomes for metagenomic binning, comparative biology and taxonomic classification.</title>
        <authorList>
            <person name="Goeker M."/>
        </authorList>
    </citation>
    <scope>NUCLEOTIDE SEQUENCE [LARGE SCALE GENOMIC DNA]</scope>
    <source>
        <strain evidence="6 7">DSM 19163</strain>
    </source>
</reference>
<accession>A0A9Q2D0E7</accession>
<feature type="coiled-coil region" evidence="4">
    <location>
        <begin position="565"/>
        <end position="632"/>
    </location>
</feature>
<dbReference type="InterPro" id="IPR032524">
    <property type="entry name" value="ABC_tran_C"/>
</dbReference>
<dbReference type="PANTHER" id="PTHR42855">
    <property type="entry name" value="ABC TRANSPORTER ATP-BINDING SUBUNIT"/>
    <property type="match status" value="1"/>
</dbReference>
<dbReference type="SUPFAM" id="SSF52540">
    <property type="entry name" value="P-loop containing nucleoside triphosphate hydrolases"/>
    <property type="match status" value="2"/>
</dbReference>
<dbReference type="PANTHER" id="PTHR42855:SF2">
    <property type="entry name" value="DRUG RESISTANCE ABC TRANSPORTER,ATP-BINDING PROTEIN"/>
    <property type="match status" value="1"/>
</dbReference>
<keyword evidence="4" id="KW-0175">Coiled coil</keyword>
<evidence type="ECO:0000259" key="5">
    <source>
        <dbReference type="PROSITE" id="PS50893"/>
    </source>
</evidence>
<organism evidence="6 7">
    <name type="scientific">Nosocomiicoccus ampullae</name>
    <dbReference type="NCBI Taxonomy" id="489910"/>
    <lineage>
        <taxon>Bacteria</taxon>
        <taxon>Bacillati</taxon>
        <taxon>Bacillota</taxon>
        <taxon>Bacilli</taxon>
        <taxon>Bacillales</taxon>
        <taxon>Staphylococcaceae</taxon>
        <taxon>Nosocomiicoccus</taxon>
    </lineage>
</organism>
<dbReference type="PROSITE" id="PS50893">
    <property type="entry name" value="ABC_TRANSPORTER_2"/>
    <property type="match status" value="2"/>
</dbReference>
<keyword evidence="1" id="KW-0677">Repeat</keyword>
<evidence type="ECO:0000313" key="6">
    <source>
        <dbReference type="EMBL" id="MBB5176643.1"/>
    </source>
</evidence>
<dbReference type="InterPro" id="IPR037118">
    <property type="entry name" value="Val-tRNA_synth_C_sf"/>
</dbReference>
<feature type="domain" description="ABC transporter" evidence="5">
    <location>
        <begin position="323"/>
        <end position="541"/>
    </location>
</feature>
<dbReference type="RefSeq" id="WP_183675433.1">
    <property type="nucleotide sequence ID" value="NZ_CBCRYX010000012.1"/>
</dbReference>
<proteinExistence type="predicted"/>
<dbReference type="Pfam" id="PF00005">
    <property type="entry name" value="ABC_tran"/>
    <property type="match status" value="2"/>
</dbReference>
<dbReference type="FunFam" id="3.40.50.300:FF:000309">
    <property type="entry name" value="ABC transporter ATP-binding protein"/>
    <property type="match status" value="1"/>
</dbReference>
<dbReference type="InterPro" id="IPR032781">
    <property type="entry name" value="ABC_tran_Xtn"/>
</dbReference>
<dbReference type="GO" id="GO:0005524">
    <property type="term" value="F:ATP binding"/>
    <property type="evidence" value="ECO:0007669"/>
    <property type="project" value="UniProtKB-KW"/>
</dbReference>
<dbReference type="Proteomes" id="UP000579136">
    <property type="component" value="Unassembled WGS sequence"/>
</dbReference>
<comment type="caution">
    <text evidence="6">The sequence shown here is derived from an EMBL/GenBank/DDBJ whole genome shotgun (WGS) entry which is preliminary data.</text>
</comment>
<keyword evidence="2" id="KW-0547">Nucleotide-binding</keyword>
<dbReference type="InterPro" id="IPR003593">
    <property type="entry name" value="AAA+_ATPase"/>
</dbReference>
<evidence type="ECO:0000256" key="3">
    <source>
        <dbReference type="ARBA" id="ARBA00022840"/>
    </source>
</evidence>
<dbReference type="SMART" id="SM00382">
    <property type="entry name" value="AAA"/>
    <property type="match status" value="2"/>
</dbReference>
<name>A0A9Q2D0E7_9STAP</name>
<evidence type="ECO:0000256" key="1">
    <source>
        <dbReference type="ARBA" id="ARBA00022737"/>
    </source>
</evidence>
<keyword evidence="3 6" id="KW-0067">ATP-binding</keyword>
<dbReference type="Pfam" id="PF12848">
    <property type="entry name" value="ABC_tran_Xtn"/>
    <property type="match status" value="1"/>
</dbReference>
<keyword evidence="7" id="KW-1185">Reference proteome</keyword>
<dbReference type="InterPro" id="IPR017871">
    <property type="entry name" value="ABC_transporter-like_CS"/>
</dbReference>
<evidence type="ECO:0000313" key="7">
    <source>
        <dbReference type="Proteomes" id="UP000579136"/>
    </source>
</evidence>
<dbReference type="InterPro" id="IPR051309">
    <property type="entry name" value="ABCF_ATPase"/>
</dbReference>
<dbReference type="Gene3D" id="1.10.287.380">
    <property type="entry name" value="Valyl-tRNA synthetase, C-terminal domain"/>
    <property type="match status" value="1"/>
</dbReference>
<dbReference type="FunFam" id="3.40.50.300:FF:000011">
    <property type="entry name" value="Putative ABC transporter ATP-binding component"/>
    <property type="match status" value="1"/>
</dbReference>
<dbReference type="InterPro" id="IPR003439">
    <property type="entry name" value="ABC_transporter-like_ATP-bd"/>
</dbReference>
<dbReference type="AlphaFoldDB" id="A0A9Q2D0E7"/>
<sequence length="637" mass="74723">MIVMSLQNIQKNYGSTEILKNISLEVKSRETIGIVGGNGAGKTTLMKIMADELSYDGGHISTPKDISIGYLTQEMSLESDKTVLEEMNLAFKDVLKAKDDIDEVTKWLTDHEYTHPEYEENVKRLEYLQNFFEQHNGYTIDVEIKTVITGLNFSLEDLHRPISEFSGGQKTRLQLGKMLLYRPDILLLDEPTNHLDLETVEWLEKYLNRYTGSVVVISHDRFFLDRIVDKIYEIEFNQGTLYLGNYTDYQNEKQKTYERQLKMYERQQKEIQRLEDFVDRNIARASTSGMAKSRRKMLEHMDRIDSPTRDTRQAKFHFDIEKESGNDVLRVKDLAIGYDNVLNEKLNFFVEKEDRLLVLGPNGIGKSTLIKTIAKKLPKLGGEITYGTNVSIGYYDQKQAEFYSRNTILEELWKEYPHFQEQDIRKILGQFLFTQDDVNKHVYQLSGGEKARIQLAKLMLQKNNLLLLDEPTNHLDIQSKEMLESALIDYPGTLIAVSHDRYFIKKLANRIMEMDVNKTKIINGDYEYYVHKKEEENAQLLFEDNKDEHVTNDDYERQKERRSIMQKLSREGESLEQSIEKIELKIETIETEMTDPEVFNDFEKVNELNEMLNELKEKLEEKLSRWEEIELELAEFE</sequence>
<dbReference type="GO" id="GO:0016887">
    <property type="term" value="F:ATP hydrolysis activity"/>
    <property type="evidence" value="ECO:0007669"/>
    <property type="project" value="InterPro"/>
</dbReference>
<dbReference type="Pfam" id="PF16326">
    <property type="entry name" value="ABC_tran_CTD"/>
    <property type="match status" value="1"/>
</dbReference>
<dbReference type="EMBL" id="JACHHF010000011">
    <property type="protein sequence ID" value="MBB5176643.1"/>
    <property type="molecule type" value="Genomic_DNA"/>
</dbReference>
<dbReference type="GO" id="GO:0003677">
    <property type="term" value="F:DNA binding"/>
    <property type="evidence" value="ECO:0007669"/>
    <property type="project" value="InterPro"/>
</dbReference>
<dbReference type="CDD" id="cd03221">
    <property type="entry name" value="ABCF_EF-3"/>
    <property type="match status" value="2"/>
</dbReference>
<gene>
    <name evidence="6" type="ORF">HNQ45_001532</name>
</gene>
<dbReference type="PROSITE" id="PS00211">
    <property type="entry name" value="ABC_TRANSPORTER_1"/>
    <property type="match status" value="2"/>
</dbReference>
<evidence type="ECO:0000256" key="4">
    <source>
        <dbReference type="SAM" id="Coils"/>
    </source>
</evidence>
<dbReference type="Gene3D" id="3.40.50.300">
    <property type="entry name" value="P-loop containing nucleotide triphosphate hydrolases"/>
    <property type="match status" value="2"/>
</dbReference>
<dbReference type="InterPro" id="IPR027417">
    <property type="entry name" value="P-loop_NTPase"/>
</dbReference>
<feature type="domain" description="ABC transporter" evidence="5">
    <location>
        <begin position="4"/>
        <end position="261"/>
    </location>
</feature>
<protein>
    <submittedName>
        <fullName evidence="6">ATP-binding cassette subfamily F protein 3</fullName>
    </submittedName>
</protein>